<organism evidence="1 2">
    <name type="scientific">Spiroplasma floricola 23-6</name>
    <dbReference type="NCBI Taxonomy" id="1336749"/>
    <lineage>
        <taxon>Bacteria</taxon>
        <taxon>Bacillati</taxon>
        <taxon>Mycoplasmatota</taxon>
        <taxon>Mollicutes</taxon>
        <taxon>Entomoplasmatales</taxon>
        <taxon>Spiroplasmataceae</taxon>
        <taxon>Spiroplasma</taxon>
    </lineage>
</organism>
<gene>
    <name evidence="1" type="ORF">SFLOR_v1c01900</name>
</gene>
<proteinExistence type="predicted"/>
<name>A0A2K8SCQ4_9MOLU</name>
<dbReference type="EMBL" id="CP025057">
    <property type="protein sequence ID" value="AUB31251.1"/>
    <property type="molecule type" value="Genomic_DNA"/>
</dbReference>
<dbReference type="Proteomes" id="UP000231823">
    <property type="component" value="Chromosome"/>
</dbReference>
<keyword evidence="2" id="KW-1185">Reference proteome</keyword>
<accession>A0A2K8SCQ4</accession>
<sequence>MKRLTIFFGILGISTTPVSLIYNSENIKNKQLDTNYDFSNLETRSKIDLNTITTKDLKMDVGPLKGLTEDVIKKSVLLEIVQQNDKNKTINDVIMGAIYQPQFWDISGIQFIVPEKYKSVKYSLKITAVNYNPDFLNTLFINVELCNQTVYDVVYNPNIWADTLNVDKSWGTGKASMETREVQQEIDLSSFGGINLLKENYESIDVTLKGNYFFKKGKNFAWSEYDYGKNGFTIVKNYNFSNKNDFEPWQRIIFKTSDSGYEWGNYYKVWINLEMLQNKIKISSTYQIAAYGVGASKHWTAGDLCLSEIKFKAKTS</sequence>
<dbReference type="KEGG" id="sfz:SFLOR_v1c01900"/>
<evidence type="ECO:0000313" key="2">
    <source>
        <dbReference type="Proteomes" id="UP000231823"/>
    </source>
</evidence>
<protein>
    <submittedName>
        <fullName evidence="1">Uncharacterized protein</fullName>
    </submittedName>
</protein>
<dbReference type="RefSeq" id="WP_100916243.1">
    <property type="nucleotide sequence ID" value="NZ_CP025057.1"/>
</dbReference>
<reference evidence="1 2" key="1">
    <citation type="submission" date="2017-12" db="EMBL/GenBank/DDBJ databases">
        <title>Complete genome sequence of Spiroplasma floricola 23-6 (ATCC 29989).</title>
        <authorList>
            <person name="Tsai Y.-M."/>
            <person name="Wu P.-S."/>
            <person name="Lo W.-S."/>
            <person name="Kuo C.-H."/>
        </authorList>
    </citation>
    <scope>NUCLEOTIDE SEQUENCE [LARGE SCALE GENOMIC DNA]</scope>
    <source>
        <strain evidence="1 2">23-6</strain>
    </source>
</reference>
<dbReference type="AlphaFoldDB" id="A0A2K8SCQ4"/>
<evidence type="ECO:0000313" key="1">
    <source>
        <dbReference type="EMBL" id="AUB31251.1"/>
    </source>
</evidence>